<evidence type="ECO:0000256" key="4">
    <source>
        <dbReference type="ARBA" id="ARBA00005884"/>
    </source>
</evidence>
<evidence type="ECO:0000259" key="16">
    <source>
        <dbReference type="PROSITE" id="PS51873"/>
    </source>
</evidence>
<evidence type="ECO:0000256" key="9">
    <source>
        <dbReference type="ARBA" id="ARBA00022771"/>
    </source>
</evidence>
<evidence type="ECO:0000256" key="5">
    <source>
        <dbReference type="ARBA" id="ARBA00012251"/>
    </source>
</evidence>
<feature type="region of interest" description="Disordered" evidence="13">
    <location>
        <begin position="95"/>
        <end position="116"/>
    </location>
</feature>
<dbReference type="PANTHER" id="PTHR11685">
    <property type="entry name" value="RBR FAMILY RING FINGER AND IBR DOMAIN-CONTAINING"/>
    <property type="match status" value="1"/>
</dbReference>
<dbReference type="SUPFAM" id="SSF57850">
    <property type="entry name" value="RING/U-box"/>
    <property type="match status" value="4"/>
</dbReference>
<feature type="domain" description="RING-type" evidence="16">
    <location>
        <begin position="349"/>
        <end position="584"/>
    </location>
</feature>
<protein>
    <recommendedName>
        <fullName evidence="5">RBR-type E3 ubiquitin transferase</fullName>
        <ecNumber evidence="5">2.3.2.31</ecNumber>
    </recommendedName>
</protein>
<feature type="domain" description="RING-type" evidence="14">
    <location>
        <begin position="353"/>
        <end position="399"/>
    </location>
</feature>
<keyword evidence="10" id="KW-0833">Ubl conjugation pathway</keyword>
<dbReference type="EC" id="2.3.2.31" evidence="5"/>
<evidence type="ECO:0000313" key="18">
    <source>
        <dbReference type="Proteomes" id="UP001177140"/>
    </source>
</evidence>
<evidence type="ECO:0000313" key="17">
    <source>
        <dbReference type="EMBL" id="MCL7044784.1"/>
    </source>
</evidence>
<evidence type="ECO:0000256" key="11">
    <source>
        <dbReference type="ARBA" id="ARBA00022833"/>
    </source>
</evidence>
<dbReference type="CDD" id="cd20341">
    <property type="entry name" value="BRcat_RBR_RNF14"/>
    <property type="match status" value="1"/>
</dbReference>
<keyword evidence="11" id="KW-0862">Zinc</keyword>
<proteinExistence type="inferred from homology"/>
<comment type="function">
    <text evidence="3">Might act as an E3 ubiquitin-protein ligase, or as part of E3 complex, which accepts ubiquitin from specific E2 ubiquitin-conjugating enzymes and then transfers it to substrates.</text>
</comment>
<keyword evidence="8" id="KW-0677">Repeat</keyword>
<dbReference type="Gene3D" id="1.20.120.1750">
    <property type="match status" value="1"/>
</dbReference>
<evidence type="ECO:0000256" key="2">
    <source>
        <dbReference type="ARBA" id="ARBA00001947"/>
    </source>
</evidence>
<dbReference type="InterPro" id="IPR002867">
    <property type="entry name" value="IBR_dom"/>
</dbReference>
<dbReference type="Gene3D" id="3.10.110.10">
    <property type="entry name" value="Ubiquitin Conjugating Enzyme"/>
    <property type="match status" value="1"/>
</dbReference>
<evidence type="ECO:0000259" key="14">
    <source>
        <dbReference type="PROSITE" id="PS50089"/>
    </source>
</evidence>
<organism evidence="17 18">
    <name type="scientific">Papaver nudicaule</name>
    <name type="common">Iceland poppy</name>
    <dbReference type="NCBI Taxonomy" id="74823"/>
    <lineage>
        <taxon>Eukaryota</taxon>
        <taxon>Viridiplantae</taxon>
        <taxon>Streptophyta</taxon>
        <taxon>Embryophyta</taxon>
        <taxon>Tracheophyta</taxon>
        <taxon>Spermatophyta</taxon>
        <taxon>Magnoliopsida</taxon>
        <taxon>Ranunculales</taxon>
        <taxon>Papaveraceae</taxon>
        <taxon>Papaveroideae</taxon>
        <taxon>Papaver</taxon>
    </lineage>
</organism>
<dbReference type="InterPro" id="IPR006575">
    <property type="entry name" value="RWD_dom"/>
</dbReference>
<dbReference type="CDD" id="cd23821">
    <property type="entry name" value="RWD_IMPACT"/>
    <property type="match status" value="1"/>
</dbReference>
<dbReference type="AlphaFoldDB" id="A0AA41VNY1"/>
<dbReference type="InterPro" id="IPR031127">
    <property type="entry name" value="E3_UB_ligase_RBR"/>
</dbReference>
<comment type="catalytic activity">
    <reaction evidence="1">
        <text>[E2 ubiquitin-conjugating enzyme]-S-ubiquitinyl-L-cysteine + [acceptor protein]-L-lysine = [E2 ubiquitin-conjugating enzyme]-L-cysteine + [acceptor protein]-N(6)-ubiquitinyl-L-lysine.</text>
        <dbReference type="EC" id="2.3.2.31"/>
    </reaction>
</comment>
<dbReference type="Pfam" id="PF05773">
    <property type="entry name" value="RWD"/>
    <property type="match status" value="1"/>
</dbReference>
<dbReference type="PROSITE" id="PS51873">
    <property type="entry name" value="TRIAD"/>
    <property type="match status" value="1"/>
</dbReference>
<dbReference type="PROSITE" id="PS00518">
    <property type="entry name" value="ZF_RING_1"/>
    <property type="match status" value="1"/>
</dbReference>
<dbReference type="FunFam" id="3.30.40.10:FF:000358">
    <property type="entry name" value="RBR-type E3 ubiquitin transferase"/>
    <property type="match status" value="1"/>
</dbReference>
<dbReference type="PROSITE" id="PS50089">
    <property type="entry name" value="ZF_RING_2"/>
    <property type="match status" value="1"/>
</dbReference>
<keyword evidence="18" id="KW-1185">Reference proteome</keyword>
<comment type="cofactor">
    <cofactor evidence="2">
        <name>Zn(2+)</name>
        <dbReference type="ChEBI" id="CHEBI:29105"/>
    </cofactor>
</comment>
<feature type="domain" description="RWD" evidence="15">
    <location>
        <begin position="152"/>
        <end position="297"/>
    </location>
</feature>
<dbReference type="SMART" id="SM00184">
    <property type="entry name" value="RING"/>
    <property type="match status" value="2"/>
</dbReference>
<evidence type="ECO:0000256" key="1">
    <source>
        <dbReference type="ARBA" id="ARBA00001798"/>
    </source>
</evidence>
<feature type="region of interest" description="Disordered" evidence="13">
    <location>
        <begin position="55"/>
        <end position="78"/>
    </location>
</feature>
<keyword evidence="6" id="KW-0808">Transferase</keyword>
<comment type="caution">
    <text evidence="17">The sequence shown here is derived from an EMBL/GenBank/DDBJ whole genome shotgun (WGS) entry which is preliminary data.</text>
</comment>
<keyword evidence="7" id="KW-0479">Metal-binding</keyword>
<name>A0AA41VNY1_PAPNU</name>
<evidence type="ECO:0000259" key="15">
    <source>
        <dbReference type="PROSITE" id="PS50908"/>
    </source>
</evidence>
<feature type="compositionally biased region" description="Polar residues" evidence="13">
    <location>
        <begin position="33"/>
        <end position="42"/>
    </location>
</feature>
<reference evidence="17" key="1">
    <citation type="submission" date="2022-03" db="EMBL/GenBank/DDBJ databases">
        <title>A functionally conserved STORR gene fusion in Papaver species that diverged 16.8 million years ago.</title>
        <authorList>
            <person name="Catania T."/>
        </authorList>
    </citation>
    <scope>NUCLEOTIDE SEQUENCE</scope>
    <source>
        <strain evidence="17">S-191538</strain>
    </source>
</reference>
<evidence type="ECO:0000256" key="10">
    <source>
        <dbReference type="ARBA" id="ARBA00022786"/>
    </source>
</evidence>
<dbReference type="Proteomes" id="UP001177140">
    <property type="component" value="Unassembled WGS sequence"/>
</dbReference>
<dbReference type="InterPro" id="IPR016135">
    <property type="entry name" value="UBQ-conjugating_enzyme/RWD"/>
</dbReference>
<dbReference type="SUPFAM" id="SSF54495">
    <property type="entry name" value="UBC-like"/>
    <property type="match status" value="1"/>
</dbReference>
<feature type="compositionally biased region" description="Basic and acidic residues" evidence="13">
    <location>
        <begin position="19"/>
        <end position="30"/>
    </location>
</feature>
<comment type="similarity">
    <text evidence="4">Belongs to the RBR family. Ariadne subfamily.</text>
</comment>
<dbReference type="EMBL" id="JAJJMA010262039">
    <property type="protein sequence ID" value="MCL7044784.1"/>
    <property type="molecule type" value="Genomic_DNA"/>
</dbReference>
<evidence type="ECO:0000256" key="6">
    <source>
        <dbReference type="ARBA" id="ARBA00022679"/>
    </source>
</evidence>
<sequence>MNKDRRRSHQRKPQQGNSIEEKKWVVKPDDGENQSLPPQQQLHIDLLTEPISESIIQTSIESARKHPKSNGFEPNQQPHVIGKTVTSEVAVGLSDFNKEKQQEEDEEETRESGKSKDEIDVICSRLEEIKLVAHKPKLSEEELRVNDRLQEEEILAMEAIYGEDVIVLNREDGLRSFQIKIHIEVPDKLVMYTKIGSFGGELEFGRIGSEAMEKADESNGFFYSFEVQYLPPIVLTCLLPKAYPSHSSPFFTISVQWLDAMRISSLCQMLDAIWTNQSGQEIVYAWVDWLHDSSLSHLKFDNRIPLASFENIDNAGDRRAISESVCPSVDIPSIINYNADKCNEKFCQNLHGCCICLNESAGTKFVRLPCEHFFCRNCMEKYSTIHAKEGVSILCPQIKCRELVPPALVKSLLGDAKFEQWESLLFSKTLDSMSDVVYCPRCGMACLQDGDHLAQCPKCFFTFCGLCRDRFHAGDPCMTPEKKFANLKLKFLQNCQLVEMTELLSKEQCRELDMINQYLNEKEIMRTSQRCPNCLMSISRISGCDHMHCSRCGQNFNYKSGRGYGTNNQMMREARLLHQEQQILLAEDPANHAHSCPICRQMNAKVGNNNHMFCWYCQTYYCYLCQKIVKRSSEHYGPKGCKQHSAG</sequence>
<feature type="compositionally biased region" description="Basic residues" evidence="13">
    <location>
        <begin position="1"/>
        <end position="12"/>
    </location>
</feature>
<evidence type="ECO:0000256" key="8">
    <source>
        <dbReference type="ARBA" id="ARBA00022737"/>
    </source>
</evidence>
<dbReference type="Pfam" id="PF01485">
    <property type="entry name" value="IBR"/>
    <property type="match status" value="1"/>
</dbReference>
<dbReference type="SMART" id="SM00647">
    <property type="entry name" value="IBR"/>
    <property type="match status" value="1"/>
</dbReference>
<evidence type="ECO:0000256" key="12">
    <source>
        <dbReference type="PROSITE-ProRule" id="PRU00175"/>
    </source>
</evidence>
<dbReference type="InterPro" id="IPR013083">
    <property type="entry name" value="Znf_RING/FYVE/PHD"/>
</dbReference>
<feature type="region of interest" description="Disordered" evidence="13">
    <location>
        <begin position="1"/>
        <end position="43"/>
    </location>
</feature>
<dbReference type="InterPro" id="IPR017907">
    <property type="entry name" value="Znf_RING_CS"/>
</dbReference>
<dbReference type="PROSITE" id="PS50908">
    <property type="entry name" value="RWD"/>
    <property type="match status" value="1"/>
</dbReference>
<dbReference type="Gene3D" id="3.30.40.10">
    <property type="entry name" value="Zinc/RING finger domain, C3HC4 (zinc finger)"/>
    <property type="match status" value="1"/>
</dbReference>
<dbReference type="SMART" id="SM00591">
    <property type="entry name" value="RWD"/>
    <property type="match status" value="1"/>
</dbReference>
<evidence type="ECO:0000256" key="7">
    <source>
        <dbReference type="ARBA" id="ARBA00022723"/>
    </source>
</evidence>
<gene>
    <name evidence="17" type="ORF">MKW94_003090</name>
</gene>
<evidence type="ECO:0000256" key="13">
    <source>
        <dbReference type="SAM" id="MobiDB-lite"/>
    </source>
</evidence>
<dbReference type="InterPro" id="IPR044066">
    <property type="entry name" value="TRIAD_supradom"/>
</dbReference>
<dbReference type="GO" id="GO:0008270">
    <property type="term" value="F:zinc ion binding"/>
    <property type="evidence" value="ECO:0007669"/>
    <property type="project" value="UniProtKB-KW"/>
</dbReference>
<keyword evidence="9 12" id="KW-0863">Zinc-finger</keyword>
<dbReference type="GO" id="GO:0061630">
    <property type="term" value="F:ubiquitin protein ligase activity"/>
    <property type="evidence" value="ECO:0007669"/>
    <property type="project" value="UniProtKB-EC"/>
</dbReference>
<dbReference type="InterPro" id="IPR001841">
    <property type="entry name" value="Znf_RING"/>
</dbReference>
<dbReference type="GO" id="GO:0016567">
    <property type="term" value="P:protein ubiquitination"/>
    <property type="evidence" value="ECO:0007669"/>
    <property type="project" value="InterPro"/>
</dbReference>
<evidence type="ECO:0000256" key="3">
    <source>
        <dbReference type="ARBA" id="ARBA00003976"/>
    </source>
</evidence>
<accession>A0AA41VNY1</accession>